<organism evidence="2 3">
    <name type="scientific">Austropuccinia psidii MF-1</name>
    <dbReference type="NCBI Taxonomy" id="1389203"/>
    <lineage>
        <taxon>Eukaryota</taxon>
        <taxon>Fungi</taxon>
        <taxon>Dikarya</taxon>
        <taxon>Basidiomycota</taxon>
        <taxon>Pucciniomycotina</taxon>
        <taxon>Pucciniomycetes</taxon>
        <taxon>Pucciniales</taxon>
        <taxon>Sphaerophragmiaceae</taxon>
        <taxon>Austropuccinia</taxon>
    </lineage>
</organism>
<protein>
    <submittedName>
        <fullName evidence="2">Uncharacterized protein</fullName>
    </submittedName>
</protein>
<feature type="compositionally biased region" description="Polar residues" evidence="1">
    <location>
        <begin position="13"/>
        <end position="23"/>
    </location>
</feature>
<gene>
    <name evidence="2" type="ORF">O181_011868</name>
</gene>
<dbReference type="Proteomes" id="UP000765509">
    <property type="component" value="Unassembled WGS sequence"/>
</dbReference>
<keyword evidence="3" id="KW-1185">Reference proteome</keyword>
<comment type="caution">
    <text evidence="2">The sequence shown here is derived from an EMBL/GenBank/DDBJ whole genome shotgun (WGS) entry which is preliminary data.</text>
</comment>
<name>A0A9Q3BW38_9BASI</name>
<dbReference type="AlphaFoldDB" id="A0A9Q3BW38"/>
<proteinExistence type="predicted"/>
<evidence type="ECO:0000256" key="1">
    <source>
        <dbReference type="SAM" id="MobiDB-lite"/>
    </source>
</evidence>
<dbReference type="EMBL" id="AVOT02002988">
    <property type="protein sequence ID" value="MBW0472153.1"/>
    <property type="molecule type" value="Genomic_DNA"/>
</dbReference>
<sequence length="98" mass="10581">MGTTGEFSIPPLFSNTQGHSSPSKPDCASPAMSTFGYSHCTLQIVMPQLQEGGELEGLFNVAINQTTPPVRPIHSLWDIPIPFPTMYSGRAAGFPLFK</sequence>
<evidence type="ECO:0000313" key="3">
    <source>
        <dbReference type="Proteomes" id="UP000765509"/>
    </source>
</evidence>
<reference evidence="2" key="1">
    <citation type="submission" date="2021-03" db="EMBL/GenBank/DDBJ databases">
        <title>Draft genome sequence of rust myrtle Austropuccinia psidii MF-1, a brazilian biotype.</title>
        <authorList>
            <person name="Quecine M.C."/>
            <person name="Pachon D.M.R."/>
            <person name="Bonatelli M.L."/>
            <person name="Correr F.H."/>
            <person name="Franceschini L.M."/>
            <person name="Leite T.F."/>
            <person name="Margarido G.R.A."/>
            <person name="Almeida C.A."/>
            <person name="Ferrarezi J.A."/>
            <person name="Labate C.A."/>
        </authorList>
    </citation>
    <scope>NUCLEOTIDE SEQUENCE</scope>
    <source>
        <strain evidence="2">MF-1</strain>
    </source>
</reference>
<evidence type="ECO:0000313" key="2">
    <source>
        <dbReference type="EMBL" id="MBW0472153.1"/>
    </source>
</evidence>
<accession>A0A9Q3BW38</accession>
<feature type="region of interest" description="Disordered" evidence="1">
    <location>
        <begin position="1"/>
        <end position="28"/>
    </location>
</feature>